<dbReference type="Proteomes" id="UP000306113">
    <property type="component" value="Unassembled WGS sequence"/>
</dbReference>
<dbReference type="AlphaFoldDB" id="A0A4S3M8B8"/>
<dbReference type="Gene3D" id="3.90.226.10">
    <property type="entry name" value="2-enoyl-CoA Hydratase, Chain A, domain 1"/>
    <property type="match status" value="1"/>
</dbReference>
<comment type="caution">
    <text evidence="1">The sequence shown here is derived from an EMBL/GenBank/DDBJ whole genome shotgun (WGS) entry which is preliminary data.</text>
</comment>
<dbReference type="PANTHER" id="PTHR35984:SF1">
    <property type="entry name" value="PERIPLASMIC SERINE PROTEASE"/>
    <property type="match status" value="1"/>
</dbReference>
<dbReference type="InterPro" id="IPR002825">
    <property type="entry name" value="Pept_S49_ser-pept_pro"/>
</dbReference>
<dbReference type="EMBL" id="SSMD01000004">
    <property type="protein sequence ID" value="THD73783.1"/>
    <property type="molecule type" value="Genomic_DNA"/>
</dbReference>
<proteinExistence type="predicted"/>
<sequence>MDFMTLIWIFFLVTALQPMLQKRLQEALRQRKIDEIQRKRGSRVIVLVHRQETMSLLGIPLVRYIDVQDSEQILRVIDNTEDTTPIDLVLHTPGGLVLAATQISRALRKHKSDVRVLVPHYAMSGGTLMALAADQIVMNRHAVLGPIDPQIGDSPAASILSVVVQKSPEKVEDDTLILADIAQKSLNQVWDEAVELLTSHMDRDKAEKVAEQLSSGQWTHDYPISAEEALEMGLPISTDMPQEVMDLMRLYPQPTNKQGGVEYLPRSK</sequence>
<gene>
    <name evidence="1" type="ORF">E7681_09200</name>
</gene>
<accession>A0A4S3M8B8</accession>
<dbReference type="GO" id="GO:0016020">
    <property type="term" value="C:membrane"/>
    <property type="evidence" value="ECO:0007669"/>
    <property type="project" value="InterPro"/>
</dbReference>
<dbReference type="RefSeq" id="WP_136338996.1">
    <property type="nucleotide sequence ID" value="NZ_SSMD01000004.1"/>
</dbReference>
<protein>
    <recommendedName>
        <fullName evidence="3">S49 family peptidase</fullName>
    </recommendedName>
</protein>
<dbReference type="PANTHER" id="PTHR35984">
    <property type="entry name" value="PERIPLASMIC SERINE PROTEASE"/>
    <property type="match status" value="1"/>
</dbReference>
<dbReference type="Pfam" id="PF01972">
    <property type="entry name" value="SDH_protease"/>
    <property type="match status" value="1"/>
</dbReference>
<evidence type="ECO:0008006" key="3">
    <source>
        <dbReference type="Google" id="ProtNLM"/>
    </source>
</evidence>
<evidence type="ECO:0000313" key="2">
    <source>
        <dbReference type="Proteomes" id="UP000306113"/>
    </source>
</evidence>
<keyword evidence="2" id="KW-1185">Reference proteome</keyword>
<dbReference type="OrthoDB" id="9806253at2"/>
<organism evidence="1 2">
    <name type="scientific">Thalassobius vesicularis</name>
    <dbReference type="NCBI Taxonomy" id="1294297"/>
    <lineage>
        <taxon>Bacteria</taxon>
        <taxon>Pseudomonadati</taxon>
        <taxon>Pseudomonadota</taxon>
        <taxon>Alphaproteobacteria</taxon>
        <taxon>Rhodobacterales</taxon>
        <taxon>Roseobacteraceae</taxon>
        <taxon>Thalassovita</taxon>
    </lineage>
</organism>
<evidence type="ECO:0000313" key="1">
    <source>
        <dbReference type="EMBL" id="THD73783.1"/>
    </source>
</evidence>
<dbReference type="NCBIfam" id="NF047768">
    <property type="entry name" value="Clp_like_SDH"/>
    <property type="match status" value="1"/>
</dbReference>
<dbReference type="InterPro" id="IPR029045">
    <property type="entry name" value="ClpP/crotonase-like_dom_sf"/>
</dbReference>
<reference evidence="1 2" key="1">
    <citation type="submission" date="2019-04" db="EMBL/GenBank/DDBJ databases">
        <title>Draft genome sequence of Youngimonas vesicularis.</title>
        <authorList>
            <person name="Hameed A."/>
        </authorList>
    </citation>
    <scope>NUCLEOTIDE SEQUENCE [LARGE SCALE GENOMIC DNA]</scope>
    <source>
        <strain evidence="1 2">CC-AMW-E</strain>
    </source>
</reference>
<name>A0A4S3M8B8_9RHOB</name>
<dbReference type="SUPFAM" id="SSF52096">
    <property type="entry name" value="ClpP/crotonase"/>
    <property type="match status" value="1"/>
</dbReference>